<evidence type="ECO:0000313" key="8">
    <source>
        <dbReference type="EMBL" id="KAK1151936.1"/>
    </source>
</evidence>
<evidence type="ECO:0000256" key="3">
    <source>
        <dbReference type="ARBA" id="ARBA00022692"/>
    </source>
</evidence>
<comment type="subcellular location">
    <subcellularLocation>
        <location evidence="1">Cell membrane</location>
        <topology evidence="1">Multi-pass membrane protein</topology>
    </subcellularLocation>
</comment>
<dbReference type="AlphaFoldDB" id="A0AAD8FS15"/>
<dbReference type="PANTHER" id="PTHR11984:SF20">
    <property type="entry name" value="GAP JUNCTION BETA-1 PROTEIN"/>
    <property type="match status" value="1"/>
</dbReference>
<dbReference type="Gene3D" id="1.20.1440.80">
    <property type="entry name" value="Gap junction channel protein cysteine-rich domain"/>
    <property type="match status" value="1"/>
</dbReference>
<dbReference type="Proteomes" id="UP001230051">
    <property type="component" value="Unassembled WGS sequence"/>
</dbReference>
<feature type="transmembrane region" description="Helical" evidence="6">
    <location>
        <begin position="150"/>
        <end position="174"/>
    </location>
</feature>
<evidence type="ECO:0000256" key="6">
    <source>
        <dbReference type="SAM" id="Phobius"/>
    </source>
</evidence>
<organism evidence="8 9">
    <name type="scientific">Acipenser oxyrinchus oxyrinchus</name>
    <dbReference type="NCBI Taxonomy" id="40147"/>
    <lineage>
        <taxon>Eukaryota</taxon>
        <taxon>Metazoa</taxon>
        <taxon>Chordata</taxon>
        <taxon>Craniata</taxon>
        <taxon>Vertebrata</taxon>
        <taxon>Euteleostomi</taxon>
        <taxon>Actinopterygii</taxon>
        <taxon>Chondrostei</taxon>
        <taxon>Acipenseriformes</taxon>
        <taxon>Acipenseridae</taxon>
        <taxon>Acipenser</taxon>
    </lineage>
</organism>
<sequence>MAAIVTGLVPILKTAVEASTDYKGRTLWFGFLSIRLVTLYVAEMPWGKLDIDFQCNMTAENSEYCRRSCFNQHFDVPVVMLWNFSYVLFSVSVLMMELLASQLRHSLIKQRMKREPGSQLAGEDSLTGVKGHGLAKKDMMIDFHKQKTTLLVYLLCVGMRVGIEGTFLSVLIFWHLPKVNGAPIHCSTPLCPGPSQCLVRFDSEKRMSIYSLATISATIVVTSIAFFLYSMCHYLIFGRSKLESVV</sequence>
<keyword evidence="2" id="KW-1003">Cell membrane</keyword>
<reference evidence="8" key="1">
    <citation type="submission" date="2022-02" db="EMBL/GenBank/DDBJ databases">
        <title>Atlantic sturgeon de novo genome assembly.</title>
        <authorList>
            <person name="Stock M."/>
            <person name="Klopp C."/>
            <person name="Guiguen Y."/>
            <person name="Cabau C."/>
            <person name="Parinello H."/>
            <person name="Santidrian Yebra-Pimentel E."/>
            <person name="Kuhl H."/>
            <person name="Dirks R.P."/>
            <person name="Guessner J."/>
            <person name="Wuertz S."/>
            <person name="Du K."/>
            <person name="Schartl M."/>
        </authorList>
    </citation>
    <scope>NUCLEOTIDE SEQUENCE</scope>
    <source>
        <strain evidence="8">STURGEONOMICS-FGT-2020</strain>
        <tissue evidence="8">Whole blood</tissue>
    </source>
</reference>
<proteinExistence type="predicted"/>
<keyword evidence="9" id="KW-1185">Reference proteome</keyword>
<dbReference type="GO" id="GO:0005922">
    <property type="term" value="C:connexin complex"/>
    <property type="evidence" value="ECO:0007669"/>
    <property type="project" value="InterPro"/>
</dbReference>
<protein>
    <submittedName>
        <fullName evidence="8">Gap junction beta-3 protein</fullName>
    </submittedName>
</protein>
<dbReference type="InterPro" id="IPR000500">
    <property type="entry name" value="Connexin"/>
</dbReference>
<dbReference type="GO" id="GO:0007267">
    <property type="term" value="P:cell-cell signaling"/>
    <property type="evidence" value="ECO:0007669"/>
    <property type="project" value="TreeGrafter"/>
</dbReference>
<feature type="transmembrane region" description="Helical" evidence="6">
    <location>
        <begin position="209"/>
        <end position="229"/>
    </location>
</feature>
<dbReference type="Pfam" id="PF00029">
    <property type="entry name" value="Connexin"/>
    <property type="match status" value="1"/>
</dbReference>
<evidence type="ECO:0000256" key="5">
    <source>
        <dbReference type="ARBA" id="ARBA00023136"/>
    </source>
</evidence>
<keyword evidence="3 6" id="KW-0812">Transmembrane</keyword>
<comment type="caution">
    <text evidence="8">The sequence shown here is derived from an EMBL/GenBank/DDBJ whole genome shotgun (WGS) entry which is preliminary data.</text>
</comment>
<feature type="domain" description="Connexin N-terminal" evidence="7">
    <location>
        <begin position="11"/>
        <end position="231"/>
    </location>
</feature>
<feature type="transmembrane region" description="Helical" evidence="6">
    <location>
        <begin position="84"/>
        <end position="103"/>
    </location>
</feature>
<evidence type="ECO:0000256" key="1">
    <source>
        <dbReference type="ARBA" id="ARBA00004651"/>
    </source>
</evidence>
<dbReference type="InterPro" id="IPR038359">
    <property type="entry name" value="Connexin_N_sf"/>
</dbReference>
<dbReference type="PANTHER" id="PTHR11984">
    <property type="entry name" value="CONNEXIN"/>
    <property type="match status" value="1"/>
</dbReference>
<accession>A0AAD8FS15</accession>
<dbReference type="GO" id="GO:0005243">
    <property type="term" value="F:gap junction channel activity"/>
    <property type="evidence" value="ECO:0007669"/>
    <property type="project" value="TreeGrafter"/>
</dbReference>
<dbReference type="InterPro" id="IPR013092">
    <property type="entry name" value="Connexin_N"/>
</dbReference>
<dbReference type="EMBL" id="JAGXEW010000049">
    <property type="protein sequence ID" value="KAK1151936.1"/>
    <property type="molecule type" value="Genomic_DNA"/>
</dbReference>
<evidence type="ECO:0000259" key="7">
    <source>
        <dbReference type="Pfam" id="PF00029"/>
    </source>
</evidence>
<evidence type="ECO:0000256" key="4">
    <source>
        <dbReference type="ARBA" id="ARBA00022989"/>
    </source>
</evidence>
<keyword evidence="5 6" id="KW-0472">Membrane</keyword>
<gene>
    <name evidence="8" type="primary">GJB3</name>
    <name evidence="8" type="ORF">AOXY_G31749</name>
</gene>
<feature type="non-terminal residue" evidence="8">
    <location>
        <position position="246"/>
    </location>
</feature>
<keyword evidence="4 6" id="KW-1133">Transmembrane helix</keyword>
<name>A0AAD8FS15_ACIOX</name>
<evidence type="ECO:0000256" key="2">
    <source>
        <dbReference type="ARBA" id="ARBA00022475"/>
    </source>
</evidence>
<evidence type="ECO:0000313" key="9">
    <source>
        <dbReference type="Proteomes" id="UP001230051"/>
    </source>
</evidence>